<name>A0A7W8XMN2_9HYPH</name>
<comment type="caution">
    <text evidence="1">The sequence shown here is derived from an EMBL/GenBank/DDBJ whole genome shotgun (WGS) entry which is preliminary data.</text>
</comment>
<keyword evidence="2" id="KW-1185">Reference proteome</keyword>
<accession>A0A7W8XMN2</accession>
<protein>
    <submittedName>
        <fullName evidence="1">Uncharacterized protein</fullName>
    </submittedName>
</protein>
<sequence>MGPRPAKIVLLVAAMMFFAVLALDITLPALVLSAMALSNWLVLSTEAAQYQRRRGTA</sequence>
<dbReference type="Proteomes" id="UP000549882">
    <property type="component" value="Unassembled WGS sequence"/>
</dbReference>
<dbReference type="EMBL" id="JACHBI010000001">
    <property type="protein sequence ID" value="MBB5572215.1"/>
    <property type="molecule type" value="Genomic_DNA"/>
</dbReference>
<proteinExistence type="predicted"/>
<evidence type="ECO:0000313" key="1">
    <source>
        <dbReference type="EMBL" id="MBB5572215.1"/>
    </source>
</evidence>
<dbReference type="RefSeq" id="WP_181316033.1">
    <property type="nucleotide sequence ID" value="NZ_JACHBI010000001.1"/>
</dbReference>
<gene>
    <name evidence="1" type="ORF">GGD50_000791</name>
</gene>
<reference evidence="1 2" key="1">
    <citation type="submission" date="2020-08" db="EMBL/GenBank/DDBJ databases">
        <title>Genomic Encyclopedia of Type Strains, Phase IV (KMG-V): Genome sequencing to study the core and pangenomes of soil and plant-associated prokaryotes.</title>
        <authorList>
            <person name="Whitman W."/>
        </authorList>
    </citation>
    <scope>NUCLEOTIDE SEQUENCE [LARGE SCALE GENOMIC DNA]</scope>
    <source>
        <strain evidence="1 2">SEMIA 4064</strain>
    </source>
</reference>
<organism evidence="1 2">
    <name type="scientific">Rhizobium paranaense</name>
    <dbReference type="NCBI Taxonomy" id="1650438"/>
    <lineage>
        <taxon>Bacteria</taxon>
        <taxon>Pseudomonadati</taxon>
        <taxon>Pseudomonadota</taxon>
        <taxon>Alphaproteobacteria</taxon>
        <taxon>Hyphomicrobiales</taxon>
        <taxon>Rhizobiaceae</taxon>
        <taxon>Rhizobium/Agrobacterium group</taxon>
        <taxon>Rhizobium</taxon>
    </lineage>
</organism>
<dbReference type="AlphaFoldDB" id="A0A7W8XMN2"/>
<evidence type="ECO:0000313" key="2">
    <source>
        <dbReference type="Proteomes" id="UP000549882"/>
    </source>
</evidence>